<name>A0ABU4V773_9PSEU</name>
<dbReference type="Proteomes" id="UP001285352">
    <property type="component" value="Unassembled WGS sequence"/>
</dbReference>
<dbReference type="Gene3D" id="3.40.50.620">
    <property type="entry name" value="HUPs"/>
    <property type="match status" value="1"/>
</dbReference>
<evidence type="ECO:0000313" key="2">
    <source>
        <dbReference type="Proteomes" id="UP001285352"/>
    </source>
</evidence>
<accession>A0ABU4V773</accession>
<organism evidence="1 2">
    <name type="scientific">Lentzea sokolovensis</name>
    <dbReference type="NCBI Taxonomy" id="3095429"/>
    <lineage>
        <taxon>Bacteria</taxon>
        <taxon>Bacillati</taxon>
        <taxon>Actinomycetota</taxon>
        <taxon>Actinomycetes</taxon>
        <taxon>Pseudonocardiales</taxon>
        <taxon>Pseudonocardiaceae</taxon>
        <taxon>Lentzea</taxon>
    </lineage>
</organism>
<evidence type="ECO:0000313" key="1">
    <source>
        <dbReference type="EMBL" id="MDX8147636.1"/>
    </source>
</evidence>
<dbReference type="SUPFAM" id="SSF52402">
    <property type="entry name" value="Adenine nucleotide alpha hydrolases-like"/>
    <property type="match status" value="1"/>
</dbReference>
<evidence type="ECO:0008006" key="3">
    <source>
        <dbReference type="Google" id="ProtNLM"/>
    </source>
</evidence>
<sequence>MVIGPTSQALVHHAPCPLAIVRTPK</sequence>
<dbReference type="EMBL" id="JAXAVU010000014">
    <property type="protein sequence ID" value="MDX8147636.1"/>
    <property type="molecule type" value="Genomic_DNA"/>
</dbReference>
<keyword evidence="2" id="KW-1185">Reference proteome</keyword>
<reference evidence="1 2" key="1">
    <citation type="submission" date="2023-11" db="EMBL/GenBank/DDBJ databases">
        <title>Lentzea sokolovensis, sp. nov., Lentzea kristufkii, sp. nov., and Lentzea miocenensis, sp. nov., rare actinobacteria from Sokolov Coal Basin, Miocene lacustrine sediment, Czech Republic.</title>
        <authorList>
            <person name="Lara A."/>
            <person name="Kotroba L."/>
            <person name="Nouioui I."/>
            <person name="Neumann-Schaal M."/>
            <person name="Mast Y."/>
            <person name="Chronakova A."/>
        </authorList>
    </citation>
    <scope>NUCLEOTIDE SEQUENCE [LARGE SCALE GENOMIC DNA]</scope>
    <source>
        <strain evidence="1 2">BCCO 10_0061</strain>
    </source>
</reference>
<protein>
    <recommendedName>
        <fullName evidence="3">UspA domain-containing protein</fullName>
    </recommendedName>
</protein>
<comment type="caution">
    <text evidence="1">The sequence shown here is derived from an EMBL/GenBank/DDBJ whole genome shotgun (WGS) entry which is preliminary data.</text>
</comment>
<gene>
    <name evidence="1" type="ORF">SK854_36380</name>
</gene>
<proteinExistence type="predicted"/>
<dbReference type="RefSeq" id="WP_319980050.1">
    <property type="nucleotide sequence ID" value="NZ_JAXAVU010000014.1"/>
</dbReference>
<dbReference type="InterPro" id="IPR014729">
    <property type="entry name" value="Rossmann-like_a/b/a_fold"/>
</dbReference>